<proteinExistence type="predicted"/>
<organism evidence="1">
    <name type="scientific">Anopheles braziliensis</name>
    <dbReference type="NCBI Taxonomy" id="58242"/>
    <lineage>
        <taxon>Eukaryota</taxon>
        <taxon>Metazoa</taxon>
        <taxon>Ecdysozoa</taxon>
        <taxon>Arthropoda</taxon>
        <taxon>Hexapoda</taxon>
        <taxon>Insecta</taxon>
        <taxon>Pterygota</taxon>
        <taxon>Neoptera</taxon>
        <taxon>Endopterygota</taxon>
        <taxon>Diptera</taxon>
        <taxon>Nematocera</taxon>
        <taxon>Culicoidea</taxon>
        <taxon>Culicidae</taxon>
        <taxon>Anophelinae</taxon>
        <taxon>Anopheles</taxon>
    </lineage>
</organism>
<name>A0A2M3ZU17_9DIPT</name>
<sequence length="72" mass="8360">MGRRILPQSALRRFMIAPCLMSLSGWPVSIDAVRVYAGSLLQQGFFRFSQPWWWCRRDGFEEGSRTSFLAKC</sequence>
<reference evidence="1" key="1">
    <citation type="submission" date="2018-01" db="EMBL/GenBank/DDBJ databases">
        <title>An insight into the sialome of Amazonian anophelines.</title>
        <authorList>
            <person name="Ribeiro J.M."/>
            <person name="Scarpassa V."/>
            <person name="Calvo E."/>
        </authorList>
    </citation>
    <scope>NUCLEOTIDE SEQUENCE</scope>
    <source>
        <tissue evidence="1">Salivary glands</tissue>
    </source>
</reference>
<protein>
    <submittedName>
        <fullName evidence="1">Putative secreted peptide</fullName>
    </submittedName>
</protein>
<dbReference type="AlphaFoldDB" id="A0A2M3ZU17"/>
<accession>A0A2M3ZU17</accession>
<evidence type="ECO:0000313" key="1">
    <source>
        <dbReference type="EMBL" id="MBW31940.1"/>
    </source>
</evidence>
<dbReference type="EMBL" id="GGFM01011189">
    <property type="protein sequence ID" value="MBW31940.1"/>
    <property type="molecule type" value="Transcribed_RNA"/>
</dbReference>